<feature type="chain" id="PRO_5041316612" description="Secreted protein" evidence="1">
    <location>
        <begin position="17"/>
        <end position="89"/>
    </location>
</feature>
<keyword evidence="1" id="KW-0732">Signal</keyword>
<evidence type="ECO:0000256" key="1">
    <source>
        <dbReference type="SAM" id="SignalP"/>
    </source>
</evidence>
<name>A0AA39N565_ARMTA</name>
<proteinExistence type="predicted"/>
<evidence type="ECO:0000313" key="3">
    <source>
        <dbReference type="Proteomes" id="UP001175211"/>
    </source>
</evidence>
<organism evidence="2 3">
    <name type="scientific">Armillaria tabescens</name>
    <name type="common">Ringless honey mushroom</name>
    <name type="synonym">Agaricus tabescens</name>
    <dbReference type="NCBI Taxonomy" id="1929756"/>
    <lineage>
        <taxon>Eukaryota</taxon>
        <taxon>Fungi</taxon>
        <taxon>Dikarya</taxon>
        <taxon>Basidiomycota</taxon>
        <taxon>Agaricomycotina</taxon>
        <taxon>Agaricomycetes</taxon>
        <taxon>Agaricomycetidae</taxon>
        <taxon>Agaricales</taxon>
        <taxon>Marasmiineae</taxon>
        <taxon>Physalacriaceae</taxon>
        <taxon>Desarmillaria</taxon>
    </lineage>
</organism>
<evidence type="ECO:0000313" key="2">
    <source>
        <dbReference type="EMBL" id="KAK0457848.1"/>
    </source>
</evidence>
<reference evidence="2" key="1">
    <citation type="submission" date="2023-06" db="EMBL/GenBank/DDBJ databases">
        <authorList>
            <consortium name="Lawrence Berkeley National Laboratory"/>
            <person name="Ahrendt S."/>
            <person name="Sahu N."/>
            <person name="Indic B."/>
            <person name="Wong-Bajracharya J."/>
            <person name="Merenyi Z."/>
            <person name="Ke H.-M."/>
            <person name="Monk M."/>
            <person name="Kocsube S."/>
            <person name="Drula E."/>
            <person name="Lipzen A."/>
            <person name="Balint B."/>
            <person name="Henrissat B."/>
            <person name="Andreopoulos B."/>
            <person name="Martin F.M."/>
            <person name="Harder C.B."/>
            <person name="Rigling D."/>
            <person name="Ford K.L."/>
            <person name="Foster G.D."/>
            <person name="Pangilinan J."/>
            <person name="Papanicolaou A."/>
            <person name="Barry K."/>
            <person name="LaButti K."/>
            <person name="Viragh M."/>
            <person name="Koriabine M."/>
            <person name="Yan M."/>
            <person name="Riley R."/>
            <person name="Champramary S."/>
            <person name="Plett K.L."/>
            <person name="Tsai I.J."/>
            <person name="Slot J."/>
            <person name="Sipos G."/>
            <person name="Plett J."/>
            <person name="Nagy L.G."/>
            <person name="Grigoriev I.V."/>
        </authorList>
    </citation>
    <scope>NUCLEOTIDE SEQUENCE</scope>
    <source>
        <strain evidence="2">CCBAS 213</strain>
    </source>
</reference>
<dbReference type="Proteomes" id="UP001175211">
    <property type="component" value="Unassembled WGS sequence"/>
</dbReference>
<evidence type="ECO:0008006" key="4">
    <source>
        <dbReference type="Google" id="ProtNLM"/>
    </source>
</evidence>
<comment type="caution">
    <text evidence="2">The sequence shown here is derived from an EMBL/GenBank/DDBJ whole genome shotgun (WGS) entry which is preliminary data.</text>
</comment>
<feature type="signal peptide" evidence="1">
    <location>
        <begin position="1"/>
        <end position="16"/>
    </location>
</feature>
<dbReference type="GeneID" id="85365878"/>
<dbReference type="EMBL" id="JAUEPS010000020">
    <property type="protein sequence ID" value="KAK0457848.1"/>
    <property type="molecule type" value="Genomic_DNA"/>
</dbReference>
<dbReference type="RefSeq" id="XP_060330147.1">
    <property type="nucleotide sequence ID" value="XM_060482330.1"/>
</dbReference>
<keyword evidence="3" id="KW-1185">Reference proteome</keyword>
<gene>
    <name evidence="2" type="ORF">EV420DRAFT_482577</name>
</gene>
<sequence length="89" mass="10443">MFYWFLWAKCFHWCAAGNLIVHVMYKEILEHAIMMHRRISPLLANSALTHCGYIQPKRVATRLPGFRPRSLNDVFGRALKVYLAGPWVR</sequence>
<dbReference type="AlphaFoldDB" id="A0AA39N565"/>
<accession>A0AA39N565</accession>
<protein>
    <recommendedName>
        <fullName evidence="4">Secreted protein</fullName>
    </recommendedName>
</protein>